<feature type="domain" description="DUF7881" evidence="2">
    <location>
        <begin position="31"/>
        <end position="104"/>
    </location>
</feature>
<sequence>MAQIFLLFHASMSASDQPGQLNMILSNRSAWRDTTIYASADRDKVLGGLWAAEGITNENLYSMIEIFGFSTDTFTLHNNSGQLVERDGQKLQPGNYYIATNGSIPFTDEFPLTCTNLIPAGTPVEPFRQAVRERDRRCIATGRPASLGHRGWWLNFKSTHVVSLDYEQHWNDSNYSRWITVPPADLSHGTINSVQNGILLTREMHVSFNNYCWSINPDDNHKIVCFTPDLDHYQIAGRHPDPEFLADPRRPPDELLRWHFRQAVLANMKGLGEPCLEISLGTRVETFRQAVRERDRRCIATGRPAPLGHLGWWMNFESTHIFPPDYEQHWNDSNYSRWITVPPADLSHGAINSVQNGILLTREMQFTFNKYYWSINVNDNHRIMTFVPGLDEIAGCQLDQEFLSDPLRPPDELFRWHFEQAVLANMRPPGEGDSSSDSDDSF</sequence>
<evidence type="ECO:0008006" key="5">
    <source>
        <dbReference type="Google" id="ProtNLM"/>
    </source>
</evidence>
<accession>A0A2T6ZC60</accession>
<dbReference type="Pfam" id="PF13391">
    <property type="entry name" value="HNH_2"/>
    <property type="match status" value="2"/>
</dbReference>
<evidence type="ECO:0000313" key="3">
    <source>
        <dbReference type="EMBL" id="PUU73049.1"/>
    </source>
</evidence>
<feature type="domain" description="HNH nuclease" evidence="1">
    <location>
        <begin position="298"/>
        <end position="376"/>
    </location>
</feature>
<protein>
    <recommendedName>
        <fullName evidence="5">HNH nuclease domain-containing protein</fullName>
    </recommendedName>
</protein>
<evidence type="ECO:0000259" key="1">
    <source>
        <dbReference type="Pfam" id="PF13391"/>
    </source>
</evidence>
<keyword evidence="4" id="KW-1185">Reference proteome</keyword>
<dbReference type="OrthoDB" id="2142759at2759"/>
<dbReference type="EMBL" id="NESQ01000419">
    <property type="protein sequence ID" value="PUU73049.1"/>
    <property type="molecule type" value="Genomic_DNA"/>
</dbReference>
<feature type="domain" description="HNH nuclease" evidence="1">
    <location>
        <begin position="138"/>
        <end position="216"/>
    </location>
</feature>
<proteinExistence type="predicted"/>
<dbReference type="InterPro" id="IPR057203">
    <property type="entry name" value="DUF7881"/>
</dbReference>
<evidence type="ECO:0000259" key="2">
    <source>
        <dbReference type="Pfam" id="PF25324"/>
    </source>
</evidence>
<reference evidence="3 4" key="1">
    <citation type="submission" date="2017-04" db="EMBL/GenBank/DDBJ databases">
        <title>Draft genome sequence of Tuber borchii Vittad., a whitish edible truffle.</title>
        <authorList>
            <consortium name="DOE Joint Genome Institute"/>
            <person name="Murat C."/>
            <person name="Kuo A."/>
            <person name="Barry K.W."/>
            <person name="Clum A."/>
            <person name="Dockter R.B."/>
            <person name="Fauchery L."/>
            <person name="Iotti M."/>
            <person name="Kohler A."/>
            <person name="Labutti K."/>
            <person name="Lindquist E.A."/>
            <person name="Lipzen A."/>
            <person name="Ohm R.A."/>
            <person name="Wang M."/>
            <person name="Grigoriev I.V."/>
            <person name="Zambonelli A."/>
            <person name="Martin F.M."/>
        </authorList>
    </citation>
    <scope>NUCLEOTIDE SEQUENCE [LARGE SCALE GENOMIC DNA]</scope>
    <source>
        <strain evidence="3 4">Tbo3840</strain>
    </source>
</reference>
<comment type="caution">
    <text evidence="3">The sequence shown here is derived from an EMBL/GenBank/DDBJ whole genome shotgun (WGS) entry which is preliminary data.</text>
</comment>
<dbReference type="Proteomes" id="UP000244722">
    <property type="component" value="Unassembled WGS sequence"/>
</dbReference>
<gene>
    <name evidence="3" type="ORF">B9Z19DRAFT_1095896</name>
</gene>
<organism evidence="3 4">
    <name type="scientific">Tuber borchii</name>
    <name type="common">White truffle</name>
    <dbReference type="NCBI Taxonomy" id="42251"/>
    <lineage>
        <taxon>Eukaryota</taxon>
        <taxon>Fungi</taxon>
        <taxon>Dikarya</taxon>
        <taxon>Ascomycota</taxon>
        <taxon>Pezizomycotina</taxon>
        <taxon>Pezizomycetes</taxon>
        <taxon>Pezizales</taxon>
        <taxon>Tuberaceae</taxon>
        <taxon>Tuber</taxon>
    </lineage>
</organism>
<dbReference type="InterPro" id="IPR003615">
    <property type="entry name" value="HNH_nuc"/>
</dbReference>
<evidence type="ECO:0000313" key="4">
    <source>
        <dbReference type="Proteomes" id="UP000244722"/>
    </source>
</evidence>
<dbReference type="Pfam" id="PF25324">
    <property type="entry name" value="DUF7881"/>
    <property type="match status" value="1"/>
</dbReference>
<name>A0A2T6ZC60_TUBBO</name>
<dbReference type="AlphaFoldDB" id="A0A2T6ZC60"/>